<dbReference type="GO" id="GO:0005524">
    <property type="term" value="F:ATP binding"/>
    <property type="evidence" value="ECO:0007669"/>
    <property type="project" value="UniProtKB-KW"/>
</dbReference>
<dbReference type="Pfam" id="PF13581">
    <property type="entry name" value="HATPase_c_2"/>
    <property type="match status" value="1"/>
</dbReference>
<protein>
    <submittedName>
        <fullName evidence="2">ATP-binding protein</fullName>
    </submittedName>
</protein>
<gene>
    <name evidence="2" type="ORF">FZC84_12565</name>
</gene>
<dbReference type="AlphaFoldDB" id="A0A5D4MC18"/>
<evidence type="ECO:0000259" key="1">
    <source>
        <dbReference type="Pfam" id="PF13581"/>
    </source>
</evidence>
<evidence type="ECO:0000313" key="3">
    <source>
        <dbReference type="Proteomes" id="UP000325182"/>
    </source>
</evidence>
<organism evidence="2 3">
    <name type="scientific">Rossellomorea vietnamensis</name>
    <dbReference type="NCBI Taxonomy" id="218284"/>
    <lineage>
        <taxon>Bacteria</taxon>
        <taxon>Bacillati</taxon>
        <taxon>Bacillota</taxon>
        <taxon>Bacilli</taxon>
        <taxon>Bacillales</taxon>
        <taxon>Bacillaceae</taxon>
        <taxon>Rossellomorea</taxon>
    </lineage>
</organism>
<dbReference type="Gene3D" id="3.30.565.10">
    <property type="entry name" value="Histidine kinase-like ATPase, C-terminal domain"/>
    <property type="match status" value="1"/>
</dbReference>
<dbReference type="InterPro" id="IPR003594">
    <property type="entry name" value="HATPase_dom"/>
</dbReference>
<comment type="caution">
    <text evidence="2">The sequence shown here is derived from an EMBL/GenBank/DDBJ whole genome shotgun (WGS) entry which is preliminary data.</text>
</comment>
<accession>A0A5D4MC18</accession>
<evidence type="ECO:0000313" key="2">
    <source>
        <dbReference type="EMBL" id="TYR98853.1"/>
    </source>
</evidence>
<name>A0A5D4MC18_9BACI</name>
<dbReference type="InterPro" id="IPR036890">
    <property type="entry name" value="HATPase_C_sf"/>
</dbReference>
<sequence length="364" mass="41992">MPIHPHEWDLPIFRWVFFTIKNPGVRCNDFINVNGSHENHVCYGGGKKVRRLIDKVFKDSQKDKEKPEAMSLPFHLSYGDIQYRTKRGFLAGKLAQYAGKSPETGDQLFYSSLKLLFVDQESKDDLFYLFLSESMLRWAEKGLDIRWKIENMPVKTEIQNAMFKAYDMYRKEFFSFPEKNTNFSYEMDDRQEGSQWEVYRDVILASSQGKLLLISELELKGLKKGRTFCEGSVKELADIPKCRHLAKSALEEKGYKEPLIMGWLLALSEAITNTIKHGEEGKMILIDDEGQDEIRFIIEDRGPGFPLKDLPNATLLGGYSTKKSLGQGFTLMQKMTKQICLYTTSAGSTVVLRFNRQLELEQRI</sequence>
<dbReference type="EMBL" id="VTEG01000008">
    <property type="protein sequence ID" value="TYR98853.1"/>
    <property type="molecule type" value="Genomic_DNA"/>
</dbReference>
<keyword evidence="2" id="KW-0067">ATP-binding</keyword>
<reference evidence="2 3" key="1">
    <citation type="submission" date="2019-08" db="EMBL/GenBank/DDBJ databases">
        <title>Bacillus genomes from the desert of Cuatro Cienegas, Coahuila.</title>
        <authorList>
            <person name="Olmedo-Alvarez G."/>
        </authorList>
    </citation>
    <scope>NUCLEOTIDE SEQUENCE [LARGE SCALE GENOMIC DNA]</scope>
    <source>
        <strain evidence="2 3">CH128b_4D</strain>
    </source>
</reference>
<dbReference type="SUPFAM" id="SSF55874">
    <property type="entry name" value="ATPase domain of HSP90 chaperone/DNA topoisomerase II/histidine kinase"/>
    <property type="match status" value="1"/>
</dbReference>
<dbReference type="Proteomes" id="UP000325182">
    <property type="component" value="Unassembled WGS sequence"/>
</dbReference>
<proteinExistence type="predicted"/>
<feature type="domain" description="Histidine kinase/HSP90-like ATPase" evidence="1">
    <location>
        <begin position="235"/>
        <end position="353"/>
    </location>
</feature>
<keyword evidence="2" id="KW-0547">Nucleotide-binding</keyword>